<dbReference type="OrthoDB" id="1726694at2759"/>
<evidence type="ECO:0000259" key="2">
    <source>
        <dbReference type="Pfam" id="PF00931"/>
    </source>
</evidence>
<dbReference type="PRINTS" id="PR00364">
    <property type="entry name" value="DISEASERSIST"/>
</dbReference>
<dbReference type="SUPFAM" id="SSF52540">
    <property type="entry name" value="P-loop containing nucleoside triphosphate hydrolases"/>
    <property type="match status" value="1"/>
</dbReference>
<dbReference type="Proteomes" id="UP000489600">
    <property type="component" value="Unassembled WGS sequence"/>
</dbReference>
<comment type="caution">
    <text evidence="3">The sequence shown here is derived from an EMBL/GenBank/DDBJ whole genome shotgun (WGS) entry which is preliminary data.</text>
</comment>
<dbReference type="Gene3D" id="1.10.8.430">
    <property type="entry name" value="Helical domain of apoptotic protease-activating factors"/>
    <property type="match status" value="1"/>
</dbReference>
<dbReference type="PANTHER" id="PTHR36766:SF25">
    <property type="entry name" value="DISEASE RESISTANCE PROTEIN ADR1"/>
    <property type="match status" value="1"/>
</dbReference>
<sequence length="221" mass="24426">MAQVIGDVALAELLKKLTALSGKALRCRGDAGNLVTMIGDIQPIIYEIQHSGVVLRFLTGSYDAGFGAILRESIGQTQKKLVILDDVWTRESLDQLMFKIPGTTTLVVSRSKLADPKRTYNVELLNVDEATSLFCLSAFDHKSVPSGFNKDLVKQVVKECKGLPLALKVVDASLKNQTEKYWEGVVKKLSRGEPADETHERRVIAQIEANQRMFLGYGCFP</sequence>
<keyword evidence="1" id="KW-0611">Plant defense</keyword>
<dbReference type="InterPro" id="IPR027417">
    <property type="entry name" value="P-loop_NTPase"/>
</dbReference>
<accession>A0A565BVP1</accession>
<dbReference type="Pfam" id="PF00931">
    <property type="entry name" value="NB-ARC"/>
    <property type="match status" value="1"/>
</dbReference>
<dbReference type="AlphaFoldDB" id="A0A565BVP1"/>
<organism evidence="3 4">
    <name type="scientific">Arabis nemorensis</name>
    <dbReference type="NCBI Taxonomy" id="586526"/>
    <lineage>
        <taxon>Eukaryota</taxon>
        <taxon>Viridiplantae</taxon>
        <taxon>Streptophyta</taxon>
        <taxon>Embryophyta</taxon>
        <taxon>Tracheophyta</taxon>
        <taxon>Spermatophyta</taxon>
        <taxon>Magnoliopsida</taxon>
        <taxon>eudicotyledons</taxon>
        <taxon>Gunneridae</taxon>
        <taxon>Pentapetalae</taxon>
        <taxon>rosids</taxon>
        <taxon>malvids</taxon>
        <taxon>Brassicales</taxon>
        <taxon>Brassicaceae</taxon>
        <taxon>Arabideae</taxon>
        <taxon>Arabis</taxon>
    </lineage>
</organism>
<reference evidence="3" key="1">
    <citation type="submission" date="2019-07" db="EMBL/GenBank/DDBJ databases">
        <authorList>
            <person name="Dittberner H."/>
        </authorList>
    </citation>
    <scope>NUCLEOTIDE SEQUENCE [LARGE SCALE GENOMIC DNA]</scope>
</reference>
<dbReference type="FunFam" id="1.10.8.430:FF:000003">
    <property type="entry name" value="Probable disease resistance protein At5g66910"/>
    <property type="match status" value="1"/>
</dbReference>
<dbReference type="GO" id="GO:0043531">
    <property type="term" value="F:ADP binding"/>
    <property type="evidence" value="ECO:0007669"/>
    <property type="project" value="InterPro"/>
</dbReference>
<dbReference type="EMBL" id="CABITT030000005">
    <property type="protein sequence ID" value="VVB05431.1"/>
    <property type="molecule type" value="Genomic_DNA"/>
</dbReference>
<protein>
    <recommendedName>
        <fullName evidence="2">NB-ARC domain-containing protein</fullName>
    </recommendedName>
</protein>
<keyword evidence="4" id="KW-1185">Reference proteome</keyword>
<proteinExistence type="predicted"/>
<evidence type="ECO:0000256" key="1">
    <source>
        <dbReference type="ARBA" id="ARBA00022821"/>
    </source>
</evidence>
<evidence type="ECO:0000313" key="3">
    <source>
        <dbReference type="EMBL" id="VVB05431.1"/>
    </source>
</evidence>
<name>A0A565BVP1_9BRAS</name>
<evidence type="ECO:0000313" key="4">
    <source>
        <dbReference type="Proteomes" id="UP000489600"/>
    </source>
</evidence>
<feature type="domain" description="NB-ARC" evidence="2">
    <location>
        <begin position="76"/>
        <end position="142"/>
    </location>
</feature>
<dbReference type="PANTHER" id="PTHR36766">
    <property type="entry name" value="PLANT BROAD-SPECTRUM MILDEW RESISTANCE PROTEIN RPW8"/>
    <property type="match status" value="1"/>
</dbReference>
<dbReference type="InterPro" id="IPR002182">
    <property type="entry name" value="NB-ARC"/>
</dbReference>
<gene>
    <name evidence="3" type="ORF">ANE_LOCUS15875</name>
</gene>
<dbReference type="InterPro" id="IPR042197">
    <property type="entry name" value="Apaf_helical"/>
</dbReference>
<dbReference type="GO" id="GO:0006952">
    <property type="term" value="P:defense response"/>
    <property type="evidence" value="ECO:0007669"/>
    <property type="project" value="UniProtKB-KW"/>
</dbReference>